<dbReference type="Gene3D" id="3.50.50.60">
    <property type="entry name" value="FAD/NAD(P)-binding domain"/>
    <property type="match status" value="2"/>
</dbReference>
<comment type="function">
    <text evidence="1">Probable oxidoreductase that may play a role as regulator of mitochondrial function.</text>
</comment>
<dbReference type="Pfam" id="PF01593">
    <property type="entry name" value="Amino_oxidase"/>
    <property type="match status" value="1"/>
</dbReference>
<proteinExistence type="predicted"/>
<dbReference type="Gene3D" id="3.90.660.50">
    <property type="match status" value="1"/>
</dbReference>
<protein>
    <recommendedName>
        <fullName evidence="3">Pyridine nucleotide-disulfide oxidoreductase domain-containing protein 2</fullName>
    </recommendedName>
</protein>
<gene>
    <name evidence="5" type="ORF">V2V91_02060</name>
</gene>
<organism evidence="5 6">
    <name type="scientific">Microbacterium schleiferi</name>
    <dbReference type="NCBI Taxonomy" id="69362"/>
    <lineage>
        <taxon>Bacteria</taxon>
        <taxon>Bacillati</taxon>
        <taxon>Actinomycetota</taxon>
        <taxon>Actinomycetes</taxon>
        <taxon>Micrococcales</taxon>
        <taxon>Microbacteriaceae</taxon>
        <taxon>Microbacterium</taxon>
    </lineage>
</organism>
<accession>A0ABU7V2K7</accession>
<evidence type="ECO:0000313" key="5">
    <source>
        <dbReference type="EMBL" id="MEF2253921.1"/>
    </source>
</evidence>
<sequence length="487" mass="50582">MAAHATVVGSGPNGLTAAATLARAGLRVRVLEAADTIGGGLRTEALTLPGFRHDVCSAVHPAALTSPVFRALGLDRDVSWLIPDASYAHPLDDAPAAIAWRDLDRTAHDLGPDGRAWLATVRPLAHHIDELVSFTGDQLVRMPRHPVTAARFGFRVLEQGTSLGALGFRTPRAAALLAGAMAHANTWMPSLASAAAGLLLTAQAHAGGWPVPRGGAQVIAEALAADIRAHGGVIETGRRVTSLDGLDWGDPAAGDLLILDTSPRLLLTDSALPTGYARAVRRYRYGPGVMKVDVALDGPIPWRDPNVGRAPTVHLGGTREEIIAAEQDVARGRIPANPYVLAVQPSVIDPTRAPAGKAVLWAYTHVPLGSRADATAAVLAQIERFAPGAPDLVLATHSTTAASRGRRNPAEIGGDISGGAFTMAQAIRRPVVSRHPWRTPLPGVYLASSSTPPGPGVHGMSGWHAARTALSDAAGVPITLADVFGGD</sequence>
<comment type="subunit">
    <text evidence="2">Interacts with COX5B; this interaction may contribute to localize PYROXD2 to the inner face of the inner mitochondrial membrane.</text>
</comment>
<evidence type="ECO:0000256" key="3">
    <source>
        <dbReference type="ARBA" id="ARBA00040298"/>
    </source>
</evidence>
<dbReference type="RefSeq" id="WP_331790599.1">
    <property type="nucleotide sequence ID" value="NZ_BAAAUO010000003.1"/>
</dbReference>
<dbReference type="Proteomes" id="UP001351900">
    <property type="component" value="Unassembled WGS sequence"/>
</dbReference>
<feature type="domain" description="Amine oxidase" evidence="4">
    <location>
        <begin position="14"/>
        <end position="468"/>
    </location>
</feature>
<evidence type="ECO:0000256" key="1">
    <source>
        <dbReference type="ARBA" id="ARBA00037217"/>
    </source>
</evidence>
<name>A0ABU7V2K7_9MICO</name>
<dbReference type="InterPro" id="IPR036188">
    <property type="entry name" value="FAD/NAD-bd_sf"/>
</dbReference>
<dbReference type="EMBL" id="JAZHOV010000001">
    <property type="protein sequence ID" value="MEF2253921.1"/>
    <property type="molecule type" value="Genomic_DNA"/>
</dbReference>
<keyword evidence="6" id="KW-1185">Reference proteome</keyword>
<reference evidence="5 6" key="1">
    <citation type="submission" date="2024-01" db="EMBL/GenBank/DDBJ databases">
        <title>the genome sequence of strain Microbacterium schleiferi NBRC 15075.</title>
        <authorList>
            <person name="Ding Y."/>
            <person name="Zhang G."/>
        </authorList>
    </citation>
    <scope>NUCLEOTIDE SEQUENCE [LARGE SCALE GENOMIC DNA]</scope>
    <source>
        <strain evidence="5 6">NBRC 15075</strain>
    </source>
</reference>
<evidence type="ECO:0000256" key="2">
    <source>
        <dbReference type="ARBA" id="ARBA00038825"/>
    </source>
</evidence>
<comment type="caution">
    <text evidence="5">The sequence shown here is derived from an EMBL/GenBank/DDBJ whole genome shotgun (WGS) entry which is preliminary data.</text>
</comment>
<dbReference type="PANTHER" id="PTHR10668">
    <property type="entry name" value="PHYTOENE DEHYDROGENASE"/>
    <property type="match status" value="1"/>
</dbReference>
<dbReference type="SUPFAM" id="SSF51905">
    <property type="entry name" value="FAD/NAD(P)-binding domain"/>
    <property type="match status" value="1"/>
</dbReference>
<dbReference type="PANTHER" id="PTHR10668:SF105">
    <property type="entry name" value="DEHYDROGENASE-RELATED"/>
    <property type="match status" value="1"/>
</dbReference>
<dbReference type="InterPro" id="IPR002937">
    <property type="entry name" value="Amino_oxidase"/>
</dbReference>
<evidence type="ECO:0000259" key="4">
    <source>
        <dbReference type="Pfam" id="PF01593"/>
    </source>
</evidence>
<evidence type="ECO:0000313" key="6">
    <source>
        <dbReference type="Proteomes" id="UP001351900"/>
    </source>
</evidence>